<dbReference type="RefSeq" id="YP_009800875.1">
    <property type="nucleotide sequence ID" value="NC_047960.1"/>
</dbReference>
<accession>A0A2S1GSB0</accession>
<evidence type="ECO:0000256" key="1">
    <source>
        <dbReference type="SAM" id="MobiDB-lite"/>
    </source>
</evidence>
<keyword evidence="3" id="KW-1185">Reference proteome</keyword>
<dbReference type="EMBL" id="MH051918">
    <property type="protein sequence ID" value="AWD92239.1"/>
    <property type="molecule type" value="Genomic_DNA"/>
</dbReference>
<sequence>MAKEQKTKATEERVAIVNVGTALIFINGEKLMPDQEIEIDVAQLKTSGVEYLFGQGVVIVKDNSALTNEVRARIEARRKEDPTAGKSQKELEDGGEF</sequence>
<reference evidence="2" key="1">
    <citation type="submission" date="2018-03" db="EMBL/GenBank/DDBJ databases">
        <title>Complete genome sequence analysis of Enterobacteria phage IME347.</title>
        <authorList>
            <person name="Li P."/>
            <person name="Wang J."/>
            <person name="Tong Y."/>
        </authorList>
    </citation>
    <scope>NUCLEOTIDE SEQUENCE [LARGE SCALE GENOMIC DNA]</scope>
</reference>
<dbReference type="Proteomes" id="UP000247217">
    <property type="component" value="Segment"/>
</dbReference>
<name>A0A2S1GSB0_9CAUD</name>
<dbReference type="InterPro" id="IPR055867">
    <property type="entry name" value="DUF7444"/>
</dbReference>
<evidence type="ECO:0000313" key="3">
    <source>
        <dbReference type="Proteomes" id="UP000247217"/>
    </source>
</evidence>
<organism evidence="2">
    <name type="scientific">Escherichia phage vB_EcoS_IME347</name>
    <dbReference type="NCBI Taxonomy" id="2496546"/>
    <lineage>
        <taxon>Viruses</taxon>
        <taxon>Duplodnaviria</taxon>
        <taxon>Heunggongvirae</taxon>
        <taxon>Uroviricota</taxon>
        <taxon>Caudoviricetes</taxon>
        <taxon>Drexlerviridae</taxon>
        <taxon>Tunavirinae</taxon>
        <taxon>Badaguanvirus</taxon>
        <taxon>Badaguanvirus IME347</taxon>
    </lineage>
</organism>
<evidence type="ECO:0000313" key="2">
    <source>
        <dbReference type="EMBL" id="AWD92239.1"/>
    </source>
</evidence>
<protein>
    <submittedName>
        <fullName evidence="2">Uncharacterized protein</fullName>
    </submittedName>
</protein>
<proteinExistence type="predicted"/>
<dbReference type="KEGG" id="vg:54991380"/>
<feature type="region of interest" description="Disordered" evidence="1">
    <location>
        <begin position="76"/>
        <end position="97"/>
    </location>
</feature>
<dbReference type="Pfam" id="PF24231">
    <property type="entry name" value="DUF7444"/>
    <property type="match status" value="1"/>
</dbReference>
<dbReference type="GeneID" id="54991380"/>